<name>A0A4S8L4P3_DENBC</name>
<protein>
    <submittedName>
        <fullName evidence="2">Uncharacterized protein</fullName>
    </submittedName>
</protein>
<proteinExistence type="predicted"/>
<feature type="coiled-coil region" evidence="1">
    <location>
        <begin position="34"/>
        <end position="68"/>
    </location>
</feature>
<evidence type="ECO:0000256" key="1">
    <source>
        <dbReference type="SAM" id="Coils"/>
    </source>
</evidence>
<evidence type="ECO:0000313" key="2">
    <source>
        <dbReference type="EMBL" id="THU83527.1"/>
    </source>
</evidence>
<gene>
    <name evidence="2" type="ORF">K435DRAFT_425628</name>
</gene>
<dbReference type="AlphaFoldDB" id="A0A4S8L4P3"/>
<organism evidence="2 3">
    <name type="scientific">Dendrothele bispora (strain CBS 962.96)</name>
    <dbReference type="NCBI Taxonomy" id="1314807"/>
    <lineage>
        <taxon>Eukaryota</taxon>
        <taxon>Fungi</taxon>
        <taxon>Dikarya</taxon>
        <taxon>Basidiomycota</taxon>
        <taxon>Agaricomycotina</taxon>
        <taxon>Agaricomycetes</taxon>
        <taxon>Agaricomycetidae</taxon>
        <taxon>Agaricales</taxon>
        <taxon>Agaricales incertae sedis</taxon>
        <taxon>Dendrothele</taxon>
    </lineage>
</organism>
<evidence type="ECO:0000313" key="3">
    <source>
        <dbReference type="Proteomes" id="UP000297245"/>
    </source>
</evidence>
<dbReference type="Proteomes" id="UP000297245">
    <property type="component" value="Unassembled WGS sequence"/>
</dbReference>
<dbReference type="OrthoDB" id="3266451at2759"/>
<keyword evidence="3" id="KW-1185">Reference proteome</keyword>
<reference evidence="2 3" key="1">
    <citation type="journal article" date="2019" name="Nat. Ecol. Evol.">
        <title>Megaphylogeny resolves global patterns of mushroom evolution.</title>
        <authorList>
            <person name="Varga T."/>
            <person name="Krizsan K."/>
            <person name="Foldi C."/>
            <person name="Dima B."/>
            <person name="Sanchez-Garcia M."/>
            <person name="Sanchez-Ramirez S."/>
            <person name="Szollosi G.J."/>
            <person name="Szarkandi J.G."/>
            <person name="Papp V."/>
            <person name="Albert L."/>
            <person name="Andreopoulos W."/>
            <person name="Angelini C."/>
            <person name="Antonin V."/>
            <person name="Barry K.W."/>
            <person name="Bougher N.L."/>
            <person name="Buchanan P."/>
            <person name="Buyck B."/>
            <person name="Bense V."/>
            <person name="Catcheside P."/>
            <person name="Chovatia M."/>
            <person name="Cooper J."/>
            <person name="Damon W."/>
            <person name="Desjardin D."/>
            <person name="Finy P."/>
            <person name="Geml J."/>
            <person name="Haridas S."/>
            <person name="Hughes K."/>
            <person name="Justo A."/>
            <person name="Karasinski D."/>
            <person name="Kautmanova I."/>
            <person name="Kiss B."/>
            <person name="Kocsube S."/>
            <person name="Kotiranta H."/>
            <person name="LaButti K.M."/>
            <person name="Lechner B.E."/>
            <person name="Liimatainen K."/>
            <person name="Lipzen A."/>
            <person name="Lukacs Z."/>
            <person name="Mihaltcheva S."/>
            <person name="Morgado L.N."/>
            <person name="Niskanen T."/>
            <person name="Noordeloos M.E."/>
            <person name="Ohm R.A."/>
            <person name="Ortiz-Santana B."/>
            <person name="Ovrebo C."/>
            <person name="Racz N."/>
            <person name="Riley R."/>
            <person name="Savchenko A."/>
            <person name="Shiryaev A."/>
            <person name="Soop K."/>
            <person name="Spirin V."/>
            <person name="Szebenyi C."/>
            <person name="Tomsovsky M."/>
            <person name="Tulloss R.E."/>
            <person name="Uehling J."/>
            <person name="Grigoriev I.V."/>
            <person name="Vagvolgyi C."/>
            <person name="Papp T."/>
            <person name="Martin F.M."/>
            <person name="Miettinen O."/>
            <person name="Hibbett D.S."/>
            <person name="Nagy L.G."/>
        </authorList>
    </citation>
    <scope>NUCLEOTIDE SEQUENCE [LARGE SCALE GENOMIC DNA]</scope>
    <source>
        <strain evidence="2 3">CBS 962.96</strain>
    </source>
</reference>
<accession>A0A4S8L4P3</accession>
<dbReference type="EMBL" id="ML179657">
    <property type="protein sequence ID" value="THU83527.1"/>
    <property type="molecule type" value="Genomic_DNA"/>
</dbReference>
<sequence>MLQCSNCSSFLLNPRVSLEEDSDEKILQRLRSPAEATEEEKTRANQILLDAENDFASYDAEIARLKTALSDIEHKRQCLQDYVDKHRSLFAPVRRLPPEVLGLIFPNRLSQPKNVLLYEDLRCSKLSALAFSQVSIGWRRVALDLPRLWTELEFSFVQDTCSTEHERDRLRYLLSVFLERSVQMPLTVMIGSCRGRDLGDTAIGETLQSMYRRCRSLTLTDGCTKLFDIHHGSNPITDFPCLEYLRLPADGLMEISSDVLPAIYQAPRLCRLEVTQRSRRFEGHRPAISQQFPWAQINTLSLSDLHATSFLEFLDHRTRIYAALTHGEIDL</sequence>
<keyword evidence="1" id="KW-0175">Coiled coil</keyword>